<keyword evidence="5" id="KW-0496">Mitochondrion</keyword>
<dbReference type="AlphaFoldDB" id="A0A3N4HRI5"/>
<evidence type="ECO:0000256" key="5">
    <source>
        <dbReference type="ARBA" id="ARBA00023128"/>
    </source>
</evidence>
<evidence type="ECO:0000256" key="4">
    <source>
        <dbReference type="ARBA" id="ARBA00022989"/>
    </source>
</evidence>
<keyword evidence="3" id="KW-0999">Mitochondrion inner membrane</keyword>
<evidence type="ECO:0000256" key="6">
    <source>
        <dbReference type="ARBA" id="ARBA00023136"/>
    </source>
</evidence>
<name>A0A3N4HRI5_ASCIM</name>
<comment type="subcellular location">
    <subcellularLocation>
        <location evidence="1">Mitochondrion inner membrane</location>
    </subcellularLocation>
</comment>
<dbReference type="CDD" id="cd22888">
    <property type="entry name" value="CcO_VIIa_fungal"/>
    <property type="match status" value="1"/>
</dbReference>
<keyword evidence="4 7" id="KW-1133">Transmembrane helix</keyword>
<dbReference type="PANTHER" id="PTHR28264:SF1">
    <property type="entry name" value="CYTOCHROME C OXIDASE SUBUNIT 6C"/>
    <property type="match status" value="1"/>
</dbReference>
<dbReference type="GO" id="GO:0004129">
    <property type="term" value="F:cytochrome-c oxidase activity"/>
    <property type="evidence" value="ECO:0007669"/>
    <property type="project" value="TreeGrafter"/>
</dbReference>
<proteinExistence type="predicted"/>
<dbReference type="OrthoDB" id="2317211at2759"/>
<sequence length="65" mass="7205">MVSNAAITPIVGRLRRALTLDLAIANAGLGIATGMWWWYGYHVPAVRNRDSFYAKLEAERSAARD</sequence>
<feature type="transmembrane region" description="Helical" evidence="7">
    <location>
        <begin position="20"/>
        <end position="39"/>
    </location>
</feature>
<dbReference type="Proteomes" id="UP000275078">
    <property type="component" value="Unassembled WGS sequence"/>
</dbReference>
<evidence type="ECO:0000313" key="9">
    <source>
        <dbReference type="Proteomes" id="UP000275078"/>
    </source>
</evidence>
<organism evidence="8 9">
    <name type="scientific">Ascobolus immersus RN42</name>
    <dbReference type="NCBI Taxonomy" id="1160509"/>
    <lineage>
        <taxon>Eukaryota</taxon>
        <taxon>Fungi</taxon>
        <taxon>Dikarya</taxon>
        <taxon>Ascomycota</taxon>
        <taxon>Pezizomycotina</taxon>
        <taxon>Pezizomycetes</taxon>
        <taxon>Pezizales</taxon>
        <taxon>Ascobolaceae</taxon>
        <taxon>Ascobolus</taxon>
    </lineage>
</organism>
<protein>
    <submittedName>
        <fullName evidence="8">Cytochrome c oxidase family protein</fullName>
    </submittedName>
</protein>
<evidence type="ECO:0000313" key="8">
    <source>
        <dbReference type="EMBL" id="RPA76432.1"/>
    </source>
</evidence>
<dbReference type="STRING" id="1160509.A0A3N4HRI5"/>
<evidence type="ECO:0000256" key="3">
    <source>
        <dbReference type="ARBA" id="ARBA00022792"/>
    </source>
</evidence>
<dbReference type="EMBL" id="ML119744">
    <property type="protein sequence ID" value="RPA76432.1"/>
    <property type="molecule type" value="Genomic_DNA"/>
</dbReference>
<gene>
    <name evidence="8" type="ORF">BJ508DRAFT_213620</name>
</gene>
<dbReference type="PANTHER" id="PTHR28264">
    <property type="entry name" value="CYTOCHROME C OXIDASE SUBUNIT 7A"/>
    <property type="match status" value="1"/>
</dbReference>
<evidence type="ECO:0000256" key="7">
    <source>
        <dbReference type="SAM" id="Phobius"/>
    </source>
</evidence>
<evidence type="ECO:0000256" key="1">
    <source>
        <dbReference type="ARBA" id="ARBA00004273"/>
    </source>
</evidence>
<keyword evidence="9" id="KW-1185">Reference proteome</keyword>
<keyword evidence="6 7" id="KW-0472">Membrane</keyword>
<reference evidence="8 9" key="1">
    <citation type="journal article" date="2018" name="Nat. Ecol. Evol.">
        <title>Pezizomycetes genomes reveal the molecular basis of ectomycorrhizal truffle lifestyle.</title>
        <authorList>
            <person name="Murat C."/>
            <person name="Payen T."/>
            <person name="Noel B."/>
            <person name="Kuo A."/>
            <person name="Morin E."/>
            <person name="Chen J."/>
            <person name="Kohler A."/>
            <person name="Krizsan K."/>
            <person name="Balestrini R."/>
            <person name="Da Silva C."/>
            <person name="Montanini B."/>
            <person name="Hainaut M."/>
            <person name="Levati E."/>
            <person name="Barry K.W."/>
            <person name="Belfiori B."/>
            <person name="Cichocki N."/>
            <person name="Clum A."/>
            <person name="Dockter R.B."/>
            <person name="Fauchery L."/>
            <person name="Guy J."/>
            <person name="Iotti M."/>
            <person name="Le Tacon F."/>
            <person name="Lindquist E.A."/>
            <person name="Lipzen A."/>
            <person name="Malagnac F."/>
            <person name="Mello A."/>
            <person name="Molinier V."/>
            <person name="Miyauchi S."/>
            <person name="Poulain J."/>
            <person name="Riccioni C."/>
            <person name="Rubini A."/>
            <person name="Sitrit Y."/>
            <person name="Splivallo R."/>
            <person name="Traeger S."/>
            <person name="Wang M."/>
            <person name="Zifcakova L."/>
            <person name="Wipf D."/>
            <person name="Zambonelli A."/>
            <person name="Paolocci F."/>
            <person name="Nowrousian M."/>
            <person name="Ottonello S."/>
            <person name="Baldrian P."/>
            <person name="Spatafora J.W."/>
            <person name="Henrissat B."/>
            <person name="Nagy L.G."/>
            <person name="Aury J.M."/>
            <person name="Wincker P."/>
            <person name="Grigoriev I.V."/>
            <person name="Bonfante P."/>
            <person name="Martin F.M."/>
        </authorList>
    </citation>
    <scope>NUCLEOTIDE SEQUENCE [LARGE SCALE GENOMIC DNA]</scope>
    <source>
        <strain evidence="8 9">RN42</strain>
    </source>
</reference>
<evidence type="ECO:0000256" key="2">
    <source>
        <dbReference type="ARBA" id="ARBA00022692"/>
    </source>
</evidence>
<dbReference type="GO" id="GO:0006123">
    <property type="term" value="P:mitochondrial electron transport, cytochrome c to oxygen"/>
    <property type="evidence" value="ECO:0007669"/>
    <property type="project" value="TreeGrafter"/>
</dbReference>
<dbReference type="GO" id="GO:0005743">
    <property type="term" value="C:mitochondrial inner membrane"/>
    <property type="evidence" value="ECO:0007669"/>
    <property type="project" value="UniProtKB-SubCell"/>
</dbReference>
<keyword evidence="2 7" id="KW-0812">Transmembrane</keyword>
<accession>A0A3N4HRI5</accession>